<feature type="chain" id="PRO_5013046845" evidence="1">
    <location>
        <begin position="32"/>
        <end position="215"/>
    </location>
</feature>
<sequence>MSPALRVLRGLACLLALPLLTGCLMFERAPADLSCDPDLAGRWVPLPNNTAQNPLGRDDYAQVDAKCRVTLVDDKNMQDRPGFTALGFRLDGKRYLALDQAAMRELFNDTKPPTKPSTLPATSVVLVKYRIVGDVLELALADMTYVVDQAKTGKLKVREADTMVYLAEGDRAAMRSLLADHPDLFESDDAVQEGAPGNSSGRYFRLRRASVGATP</sequence>
<gene>
    <name evidence="2" type="ORF">SAMN06296058_3267</name>
</gene>
<reference evidence="2 3" key="1">
    <citation type="submission" date="2017-02" db="EMBL/GenBank/DDBJ databases">
        <authorList>
            <person name="Peterson S.W."/>
        </authorList>
    </citation>
    <scope>NUCLEOTIDE SEQUENCE [LARGE SCALE GENOMIC DNA]</scope>
    <source>
        <strain evidence="2 3">P15</strain>
    </source>
</reference>
<dbReference type="AlphaFoldDB" id="A0A1T5LWV6"/>
<keyword evidence="3" id="KW-1185">Reference proteome</keyword>
<dbReference type="OrthoDB" id="5983819at2"/>
<feature type="signal peptide" evidence="1">
    <location>
        <begin position="1"/>
        <end position="31"/>
    </location>
</feature>
<organism evidence="2 3">
    <name type="scientific">Pseudoxanthomonas indica</name>
    <dbReference type="NCBI Taxonomy" id="428993"/>
    <lineage>
        <taxon>Bacteria</taxon>
        <taxon>Pseudomonadati</taxon>
        <taxon>Pseudomonadota</taxon>
        <taxon>Gammaproteobacteria</taxon>
        <taxon>Lysobacterales</taxon>
        <taxon>Lysobacteraceae</taxon>
        <taxon>Pseudoxanthomonas</taxon>
    </lineage>
</organism>
<dbReference type="RefSeq" id="WP_079725736.1">
    <property type="nucleotide sequence ID" value="NZ_BMCL01000001.1"/>
</dbReference>
<dbReference type="Proteomes" id="UP000190341">
    <property type="component" value="Unassembled WGS sequence"/>
</dbReference>
<proteinExistence type="predicted"/>
<dbReference type="EMBL" id="FUZV01000002">
    <property type="protein sequence ID" value="SKC80314.1"/>
    <property type="molecule type" value="Genomic_DNA"/>
</dbReference>
<name>A0A1T5LWV6_9GAMM</name>
<dbReference type="STRING" id="428993.SAMN06296058_3267"/>
<evidence type="ECO:0000313" key="2">
    <source>
        <dbReference type="EMBL" id="SKC80314.1"/>
    </source>
</evidence>
<dbReference type="PROSITE" id="PS51257">
    <property type="entry name" value="PROKAR_LIPOPROTEIN"/>
    <property type="match status" value="1"/>
</dbReference>
<protein>
    <submittedName>
        <fullName evidence="2">Uncharacterized protein</fullName>
    </submittedName>
</protein>
<evidence type="ECO:0000313" key="3">
    <source>
        <dbReference type="Proteomes" id="UP000190341"/>
    </source>
</evidence>
<accession>A0A1T5LWV6</accession>
<keyword evidence="1" id="KW-0732">Signal</keyword>
<evidence type="ECO:0000256" key="1">
    <source>
        <dbReference type="SAM" id="SignalP"/>
    </source>
</evidence>